<dbReference type="AlphaFoldDB" id="A0A3B1CTI3"/>
<proteinExistence type="predicted"/>
<dbReference type="Gene3D" id="3.40.50.150">
    <property type="entry name" value="Vaccinia Virus protein VP39"/>
    <property type="match status" value="1"/>
</dbReference>
<dbReference type="PANTHER" id="PTHR43861">
    <property type="entry name" value="TRANS-ACONITATE 2-METHYLTRANSFERASE-RELATED"/>
    <property type="match status" value="1"/>
</dbReference>
<dbReference type="Pfam" id="PF08242">
    <property type="entry name" value="Methyltransf_12"/>
    <property type="match status" value="1"/>
</dbReference>
<dbReference type="SUPFAM" id="SSF53335">
    <property type="entry name" value="S-adenosyl-L-methionine-dependent methyltransferases"/>
    <property type="match status" value="1"/>
</dbReference>
<dbReference type="CDD" id="cd02440">
    <property type="entry name" value="AdoMet_MTases"/>
    <property type="match status" value="1"/>
</dbReference>
<accession>A0A3B1CTI3</accession>
<evidence type="ECO:0000259" key="1">
    <source>
        <dbReference type="Pfam" id="PF08242"/>
    </source>
</evidence>
<evidence type="ECO:0000313" key="2">
    <source>
        <dbReference type="EMBL" id="VAX33329.1"/>
    </source>
</evidence>
<sequence length="230" mass="26408">MAQYFDKFSSDYKTLLDGSLGITGFDTDYFPTAKIKTLARLFPELCGQPIRILDFGCGTGSLYPPIKKIFPKATYSGTDLADKMVQEARTLNQVPDAFFEMSQELWKQESYDVIIAANVFHHIPHREHLTILKELRSLLTPTGKFILWEHNPWNPFTQKIVRDCVFDKDAVLVSPFQSKRLGRKTGFSDMQIIFTTFFPKSLAFMTVLEPWLEWLPLGGQYLLVAQNPKK</sequence>
<name>A0A3B1CTI3_9ZZZZ</name>
<dbReference type="InterPro" id="IPR013217">
    <property type="entry name" value="Methyltransf_12"/>
</dbReference>
<dbReference type="InterPro" id="IPR029063">
    <property type="entry name" value="SAM-dependent_MTases_sf"/>
</dbReference>
<reference evidence="2" key="1">
    <citation type="submission" date="2018-06" db="EMBL/GenBank/DDBJ databases">
        <authorList>
            <person name="Zhirakovskaya E."/>
        </authorList>
    </citation>
    <scope>NUCLEOTIDE SEQUENCE</scope>
</reference>
<feature type="domain" description="Methyltransferase type 12" evidence="1">
    <location>
        <begin position="53"/>
        <end position="145"/>
    </location>
</feature>
<protein>
    <recommendedName>
        <fullName evidence="1">Methyltransferase type 12 domain-containing protein</fullName>
    </recommendedName>
</protein>
<gene>
    <name evidence="2" type="ORF">MNBD_NITROSPINAE05-144</name>
</gene>
<dbReference type="EMBL" id="UOGG01000244">
    <property type="protein sequence ID" value="VAX33329.1"/>
    <property type="molecule type" value="Genomic_DNA"/>
</dbReference>
<organism evidence="2">
    <name type="scientific">hydrothermal vent metagenome</name>
    <dbReference type="NCBI Taxonomy" id="652676"/>
    <lineage>
        <taxon>unclassified sequences</taxon>
        <taxon>metagenomes</taxon>
        <taxon>ecological metagenomes</taxon>
    </lineage>
</organism>